<keyword evidence="21" id="KW-0946">Virion</keyword>
<feature type="compositionally biased region" description="Polar residues" evidence="30">
    <location>
        <begin position="479"/>
        <end position="501"/>
    </location>
</feature>
<keyword evidence="6" id="KW-1036">Host cytoplasmic vesicle</keyword>
<dbReference type="GO" id="GO:0019062">
    <property type="term" value="P:virion attachment to host cell"/>
    <property type="evidence" value="ECO:0007669"/>
    <property type="project" value="UniProtKB-KW"/>
</dbReference>
<evidence type="ECO:0000259" key="32">
    <source>
        <dbReference type="PROSITE" id="PS51218"/>
    </source>
</evidence>
<dbReference type="Pfam" id="PF00680">
    <property type="entry name" value="RdRP_1"/>
    <property type="match status" value="1"/>
</dbReference>
<dbReference type="InterPro" id="IPR027417">
    <property type="entry name" value="P-loop_NTPase"/>
</dbReference>
<keyword evidence="13" id="KW-0548">Nucleotidyltransferase</keyword>
<dbReference type="GO" id="GO:0003724">
    <property type="term" value="F:RNA helicase activity"/>
    <property type="evidence" value="ECO:0007669"/>
    <property type="project" value="InterPro"/>
</dbReference>
<organismHost>
    <name type="scientific">Aves</name>
    <name type="common">birds</name>
    <dbReference type="NCBI Taxonomy" id="8782"/>
</organismHost>
<keyword evidence="28" id="KW-1160">Virus entry into host cell</keyword>
<keyword evidence="4" id="KW-0813">Transport</keyword>
<dbReference type="GO" id="GO:0003968">
    <property type="term" value="F:RNA-directed RNA polymerase activity"/>
    <property type="evidence" value="ECO:0007669"/>
    <property type="project" value="UniProtKB-KW"/>
</dbReference>
<evidence type="ECO:0000256" key="27">
    <source>
        <dbReference type="ARBA" id="ARBA00023200"/>
    </source>
</evidence>
<evidence type="ECO:0000256" key="19">
    <source>
        <dbReference type="ARBA" id="ARBA00022807"/>
    </source>
</evidence>
<evidence type="ECO:0000256" key="22">
    <source>
        <dbReference type="ARBA" id="ARBA00022870"/>
    </source>
</evidence>
<dbReference type="GO" id="GO:0046718">
    <property type="term" value="P:symbiont entry into host cell"/>
    <property type="evidence" value="ECO:0007669"/>
    <property type="project" value="UniProtKB-KW"/>
</dbReference>
<dbReference type="SUPFAM" id="SSF52540">
    <property type="entry name" value="P-loop containing nucleoside triphosphate hydrolases"/>
    <property type="match status" value="1"/>
</dbReference>
<dbReference type="GO" id="GO:0039618">
    <property type="term" value="C:T=pseudo3 icosahedral viral capsid"/>
    <property type="evidence" value="ECO:0007669"/>
    <property type="project" value="UniProtKB-KW"/>
</dbReference>
<dbReference type="InterPro" id="IPR029053">
    <property type="entry name" value="Viral_coat"/>
</dbReference>
<dbReference type="Gene3D" id="1.20.960.20">
    <property type="match status" value="1"/>
</dbReference>
<dbReference type="InterPro" id="IPR014759">
    <property type="entry name" value="Helicase_SF3_ssRNA_vir"/>
</dbReference>
<evidence type="ECO:0000256" key="3">
    <source>
        <dbReference type="ARBA" id="ARBA00020107"/>
    </source>
</evidence>
<feature type="domain" description="RdRp catalytic" evidence="31">
    <location>
        <begin position="2626"/>
        <end position="2747"/>
    </location>
</feature>
<dbReference type="InterPro" id="IPR004004">
    <property type="entry name" value="Helic/Pol/Pept_Calicivir-typ"/>
</dbReference>
<evidence type="ECO:0000256" key="17">
    <source>
        <dbReference type="ARBA" id="ARBA00022804"/>
    </source>
</evidence>
<dbReference type="Pfam" id="PF00073">
    <property type="entry name" value="Rhv"/>
    <property type="match status" value="2"/>
</dbReference>
<dbReference type="InterPro" id="IPR001205">
    <property type="entry name" value="RNA-dir_pol_C"/>
</dbReference>
<keyword evidence="17" id="KW-1161">Viral attachment to host cell</keyword>
<keyword evidence="10" id="KW-0945">Host-virus interaction</keyword>
<evidence type="ECO:0000256" key="1">
    <source>
        <dbReference type="ARBA" id="ARBA00004295"/>
    </source>
</evidence>
<evidence type="ECO:0000256" key="14">
    <source>
        <dbReference type="ARBA" id="ARBA00022706"/>
    </source>
</evidence>
<keyword evidence="14" id="KW-1143">T=pseudo3 icosahedral capsid protein</keyword>
<evidence type="ECO:0000259" key="31">
    <source>
        <dbReference type="PROSITE" id="PS50507"/>
    </source>
</evidence>
<dbReference type="SUPFAM" id="SSF50494">
    <property type="entry name" value="Trypsin-like serine proteases"/>
    <property type="match status" value="1"/>
</dbReference>
<keyword evidence="20" id="KW-0067">ATP-binding</keyword>
<evidence type="ECO:0000256" key="5">
    <source>
        <dbReference type="ARBA" id="ARBA00022484"/>
    </source>
</evidence>
<dbReference type="GO" id="GO:0006508">
    <property type="term" value="P:proteolysis"/>
    <property type="evidence" value="ECO:0007669"/>
    <property type="project" value="UniProtKB-KW"/>
</dbReference>
<evidence type="ECO:0000256" key="30">
    <source>
        <dbReference type="SAM" id="MobiDB-lite"/>
    </source>
</evidence>
<evidence type="ECO:0000256" key="10">
    <source>
        <dbReference type="ARBA" id="ARBA00022581"/>
    </source>
</evidence>
<dbReference type="InterPro" id="IPR043502">
    <property type="entry name" value="DNA/RNA_pol_sf"/>
</dbReference>
<keyword evidence="24" id="KW-1182">Viral ion channel</keyword>
<dbReference type="GO" id="GO:0015267">
    <property type="term" value="F:channel activity"/>
    <property type="evidence" value="ECO:0007669"/>
    <property type="project" value="UniProtKB-KW"/>
</dbReference>
<keyword evidence="25" id="KW-0406">Ion transport</keyword>
<dbReference type="GO" id="GO:0034220">
    <property type="term" value="P:monoatomic ion transmembrane transport"/>
    <property type="evidence" value="ECO:0007669"/>
    <property type="project" value="UniProtKB-KW"/>
</dbReference>
<dbReference type="SUPFAM" id="SSF88633">
    <property type="entry name" value="Positive stranded ssRNA viruses"/>
    <property type="match status" value="3"/>
</dbReference>
<dbReference type="InterPro" id="IPR033703">
    <property type="entry name" value="Rhv-like"/>
</dbReference>
<keyword evidence="5" id="KW-0696">RNA-directed RNA polymerase</keyword>
<evidence type="ECO:0000256" key="6">
    <source>
        <dbReference type="ARBA" id="ARBA00022488"/>
    </source>
</evidence>
<feature type="region of interest" description="Disordered" evidence="30">
    <location>
        <begin position="2182"/>
        <end position="2202"/>
    </location>
</feature>
<reference evidence="33" key="1">
    <citation type="journal article" date="2021" name="Microbiol. Resour. Announc.">
        <title>Near-Complete Genome Sequences of Five Siciniviruses from North America.</title>
        <authorList>
            <person name="Goraichuk I.V."/>
            <person name="Davis J.F."/>
            <person name="Parris D.J."/>
            <person name="Kariithi H.M."/>
            <person name="Afonso C.L."/>
            <person name="Suarez D.L."/>
        </authorList>
    </citation>
    <scope>NUCLEOTIDE SEQUENCE</scope>
    <source>
        <strain evidence="33">GA/1479/2004</strain>
    </source>
</reference>
<protein>
    <recommendedName>
        <fullName evidence="3">Genome polyprotein</fullName>
    </recommendedName>
</protein>
<keyword evidence="9" id="KW-0167">Capsid protein</keyword>
<dbReference type="Gene3D" id="3.30.70.270">
    <property type="match status" value="2"/>
</dbReference>
<evidence type="ECO:0000256" key="29">
    <source>
        <dbReference type="ARBA" id="ARBA00023303"/>
    </source>
</evidence>
<accession>A0A7M3VEV5</accession>
<dbReference type="GO" id="GO:0044162">
    <property type="term" value="C:host cell cytoplasmic vesicle membrane"/>
    <property type="evidence" value="ECO:0007669"/>
    <property type="project" value="UniProtKB-SubCell"/>
</dbReference>
<dbReference type="PROSITE" id="PS50507">
    <property type="entry name" value="RDRP_SSRNA_POS"/>
    <property type="match status" value="1"/>
</dbReference>
<comment type="subcellular location">
    <subcellularLocation>
        <location evidence="1">Host cytoplasmic vesicle membrane</location>
        <topology evidence="1">Peripheral membrane protein</topology>
        <orientation evidence="1">Cytoplasmic side</orientation>
    </subcellularLocation>
    <subcellularLocation>
        <location evidence="2">Virion</location>
    </subcellularLocation>
</comment>
<dbReference type="GO" id="GO:0006351">
    <property type="term" value="P:DNA-templated transcription"/>
    <property type="evidence" value="ECO:0007669"/>
    <property type="project" value="InterPro"/>
</dbReference>
<dbReference type="Pfam" id="PF00910">
    <property type="entry name" value="RNA_helicase"/>
    <property type="match status" value="1"/>
</dbReference>
<keyword evidence="8" id="KW-0597">Phosphoprotein</keyword>
<dbReference type="GO" id="GO:0003723">
    <property type="term" value="F:RNA binding"/>
    <property type="evidence" value="ECO:0007669"/>
    <property type="project" value="InterPro"/>
</dbReference>
<evidence type="ECO:0000256" key="13">
    <source>
        <dbReference type="ARBA" id="ARBA00022695"/>
    </source>
</evidence>
<sequence>MERSTGQILTFVKPCTYCAGSVCAGWRLCFGSSSPPVRLYSPLTPLPNTDLMAAYPDMAKCLLQAARDAAAGTCNPHLCRLADQYVFTYPLPVQRKPPSLPHNVYWNDVFDEVATSVLTHSPHPPTMQYFLKPNPKAHPTPVEDDDPLPASPPDWMTLVDEDDARYLLKYGKLPFGASLQLHTPRLPRFQPPTSVREMVLLKDVPGALDAFKQAIADLQNFLPNHHLTPITPSLYTFRFGGYHCFIALAESGHSLDTAPLIPHRATFYLSTHLEKHGGPVGPRSPLGDLPPPRPVDGPEGFSDALYDACLSYLGRRDHALIEPSDSHPGFRFSHPAYPGRLPLEIRFVRHPGVAPPLRDFTRGIRRPGIQYIPVSGMGGVPQSPAPPIAHVITAAVNAIRRGSHWHCPLVRQVSTHGWLFAYSGYWCSILLREGRHDHDMCDRIPPCGGRLEICENPTRHGQTVTNIYGDGNWVTSNQGANGWSTNANTNLADGSISSTPVQRPPSQNPDGPKGPGKRGRMLEAAPPGINPRPDNTHLDDSVVETLSSGNVTLDTTSTAPVVAPLDWPADPLDPPDADSFIPGPSVDRFWHVSTLIWSPNQQPGTMLQGANAFKPLLTPYTSATNIEASGSTSTYPHSLIAANPGTPVFDAFTNFMLWRSGLAVHISTSASPAMAGALLVTASPEGYEDVQQRSWTTNACGLTTIPYVLLNLCQANSATLILPPCTVTPFDDVRTHTSWAIRLYVFAQLNVPPGITNKLPVQLMFAPLRTHFLFAAVPEAHHLRTRVLPGSGDGYSFTVPENQGVPMAQYLPEHESAEYIPGHFDNFMRYANTPGLLRTLRWSSEMDHGTPLLQLNLNAISLGPDTHTPLSYVLSSFSQQRGSLSFDLVFAGTQMHSGRLLISITPPSAHPPRDVEDALRGHSLTWDVTVSCNCSFHAPFFSPTAWRSLAMDGTALNTLYNSWGWLSVFVYTPLMTTPFSCDYADFYIFVRAGPEFVTRIPSGLAASIQVHGDEVSPASAAPDDGINALEQVRGAGPPSMALAPYFNMFTKAWMSPLQVPDNEGARAAPSPPEITAYLTEKLSLPRTVELSPTAWTLSVHSRGTSSLLTQAIASCYYFRADLDVEILLTVPSIAYEATVHYPAICVQYHPPGSTIIQPNEKQSSTAFNAPSAGIYATAFPRLPAPRPSGTSGSAPAVTYHVNLTIPYSAINPMVPTVYSGTTVAAGPPKPTPPTPLQSVLSIPNSLGRLLIFYLRDESTDENGLLGDIRLRLRNFSPAMARLPQLAFAFKEMPTQSSDVSPPVVMPPGEIAAALPFPNPLQPAPPPIAPSRHGGESFGGSERCYIVRKSSLGSQTWALRSSNQQIGIQFKYFRCVIGYEECEGALYQEVLPAHFSIAQSMVGQPYPFHIGNTSAHWVERITNTQLPRIPPMLACCIGAGALASLAAQTVQRPERHGLKDLTEASQNFQRAADAIDCAVNAANLPACAQQISQAVTALANTAGDLNTTVRMASDTVRREGRDIADDFSRGARSMVHATENATKVAESLNLPVTADTLLQAAQAIKDASSQVSHSIDTAAEVARRLIPAVENAVAGARGETPSMLSGLFKAFSRLLGYGLIIFGNPTPLSIAGVLILLIGDLGEEIVEFFRNIHRPVACLFAWMARKLGISATKEECLAASEPLEVPQPQGPVRDYNDCMNALKNTDWLLHRILDLARILCEWLTKRSREDPAAKLDELHQLVTQLYSDSVDVLTAPRVMRSAVEENLSRARAALPTASELRSPPHTTMLLRAITNYETKVASLSHNQPHQRPEPYVVYIHGPPGCGKSLMGSLLASRLAQALSGDPDDVYSPASVSCEYYDGYRGQSVHYIDDVGQDPEGKDWRDFAQLVSTAPFVLPMADLEQKGRMYTSRIIIMTSNFPEPNPRSSRCPEALSRRLRLRLSVSPPPRGPKHLDVTAALAPSGNGPTKYFSADCSFLRFESFVLRSEMGAPNFTHMDELIDYIMSQLDNTERNTNAFRHLLPNTPKKQGKVIKKEPETLRAAELEPERHGVPERTASMPCLLTSTDGETLQHAGSAPIPASLRPRACRTYDIFHEPCPDPFCTDWPRPTPKRPIHAPVRRSVVEESPLTQAIERNKPLSFIERIWQYRKPLFLTSAFLSAVSAISTIAYFIKSLVSKPQAAYTGKPPVKKTKKEPEAQARLPPPAPVRHCLSLGAMTISKNVVQITGLDVESGAPCKVNGTGIYDRWILTVSHVVPNVSGVVVTHEGKDYTPSKVIYDGEICALYVPGIPQFKDLRRFTRNVRQHTTGVLPSHTPSGPAFILTANVRLRNSPWPSLTGKREVYYYTGATFPGLCGAPLVLQNPGGPSLVALHQSGVAGTSGYAIPIADLLAMLDVPQSQSEILECEPGGPPPHVPRRSRLTKSPAYGAFPVTKEPAVLSKYDSRTDKDVDEVAFSKQGGGDLDEPWPSLIPAVKLYFSHCNFSKLRTLSMLEAINGTPLLDGIDMNQSPGYPWCLTRNRRSLFDVGEDGLYHPCPELYQEIEACLHNPDYFYTTFLKDELRGVDKVAAAKTRLVEAAPIHAIIAGRMLFGGLFEAMHSQPGSYGSAVGCDPDYHWTPFYHNFLDYKEVWALDYSNFDSTIPSVIFKLIGEELAKIIELPPSIPPGSIQKYIQSIYLSKHVFGDHWYMMKGGNPSGCVGTSILNSMVNNISLLSAMLTHPDFDSSAFRILCYGDDVIYATVPSIHPSFIADFYHKHTNFKVTPADKGNTFPETSSIHDVTFLKRHFVPDERFPTYIHPVISPETYQQSVMWTRGGPFQDVITSLCYLAHHAGPNNYQDWCDTVPAQCLKNGFEPTFIPYEVLQYRWLAMVMT</sequence>
<dbReference type="InterPro" id="IPR000605">
    <property type="entry name" value="Helicase_SF3_ssDNA/RNA_vir"/>
</dbReference>
<proteinExistence type="predicted"/>
<evidence type="ECO:0000256" key="11">
    <source>
        <dbReference type="ARBA" id="ARBA00022670"/>
    </source>
</evidence>
<keyword evidence="15" id="KW-0547">Nucleotide-binding</keyword>
<evidence type="ECO:0000256" key="28">
    <source>
        <dbReference type="ARBA" id="ARBA00023296"/>
    </source>
</evidence>
<dbReference type="Gene3D" id="2.40.10.10">
    <property type="entry name" value="Trypsin-like serine proteases"/>
    <property type="match status" value="1"/>
</dbReference>
<evidence type="ECO:0000313" key="33">
    <source>
        <dbReference type="EMBL" id="QOQ52508.1"/>
    </source>
</evidence>
<dbReference type="GO" id="GO:0005198">
    <property type="term" value="F:structural molecule activity"/>
    <property type="evidence" value="ECO:0007669"/>
    <property type="project" value="InterPro"/>
</dbReference>
<keyword evidence="27" id="KW-1035">Host cytoplasm</keyword>
<dbReference type="GO" id="GO:0008234">
    <property type="term" value="F:cysteine-type peptidase activity"/>
    <property type="evidence" value="ECO:0007669"/>
    <property type="project" value="UniProtKB-KW"/>
</dbReference>
<keyword evidence="18" id="KW-0347">Helicase</keyword>
<keyword evidence="29" id="KW-0407">Ion channel</keyword>
<name>A0A7M3VEV5_SIVA1</name>
<evidence type="ECO:0000256" key="16">
    <source>
        <dbReference type="ARBA" id="ARBA00022801"/>
    </source>
</evidence>
<dbReference type="PRINTS" id="PR00918">
    <property type="entry name" value="CALICVIRUSNS"/>
</dbReference>
<evidence type="ECO:0000256" key="9">
    <source>
        <dbReference type="ARBA" id="ARBA00022561"/>
    </source>
</evidence>
<evidence type="ECO:0000256" key="26">
    <source>
        <dbReference type="ARBA" id="ARBA00023136"/>
    </source>
</evidence>
<evidence type="ECO:0000256" key="7">
    <source>
        <dbReference type="ARBA" id="ARBA00022520"/>
    </source>
</evidence>
<keyword evidence="7" id="KW-0191">Covalent protein-RNA linkage</keyword>
<dbReference type="InterPro" id="IPR043128">
    <property type="entry name" value="Rev_trsase/Diguanyl_cyclase"/>
</dbReference>
<dbReference type="InterPro" id="IPR007094">
    <property type="entry name" value="RNA-dir_pol_PSvirus"/>
</dbReference>
<dbReference type="InterPro" id="IPR009003">
    <property type="entry name" value="Peptidase_S1_PA"/>
</dbReference>
<evidence type="ECO:0000256" key="15">
    <source>
        <dbReference type="ARBA" id="ARBA00022741"/>
    </source>
</evidence>
<dbReference type="Gene3D" id="2.60.120.20">
    <property type="match status" value="3"/>
</dbReference>
<dbReference type="GO" id="GO:0005524">
    <property type="term" value="F:ATP binding"/>
    <property type="evidence" value="ECO:0007669"/>
    <property type="project" value="UniProtKB-KW"/>
</dbReference>
<evidence type="ECO:0000256" key="23">
    <source>
        <dbReference type="ARBA" id="ARBA00022953"/>
    </source>
</evidence>
<evidence type="ECO:0000256" key="24">
    <source>
        <dbReference type="ARBA" id="ARBA00023039"/>
    </source>
</evidence>
<evidence type="ECO:0000256" key="21">
    <source>
        <dbReference type="ARBA" id="ARBA00022844"/>
    </source>
</evidence>
<dbReference type="GO" id="GO:0039694">
    <property type="term" value="P:viral RNA genome replication"/>
    <property type="evidence" value="ECO:0007669"/>
    <property type="project" value="InterPro"/>
</dbReference>
<organism evidence="33">
    <name type="scientific">Sicinivirus A</name>
    <name type="common">SiV-A1</name>
    <name type="synonym">Sicinivirus 1</name>
    <dbReference type="NCBI Taxonomy" id="1755588"/>
    <lineage>
        <taxon>Viruses</taxon>
        <taxon>Riboviria</taxon>
        <taxon>Orthornavirae</taxon>
        <taxon>Pisuviricota</taxon>
        <taxon>Pisoniviricetes</taxon>
        <taxon>Picornavirales</taxon>
        <taxon>Picornaviridae</taxon>
        <taxon>Kodimesavirinae</taxon>
        <taxon>Sicinivirus</taxon>
        <taxon>Sicinivirus ahiberni</taxon>
    </lineage>
</organism>
<evidence type="ECO:0000256" key="2">
    <source>
        <dbReference type="ARBA" id="ARBA00004328"/>
    </source>
</evidence>
<keyword evidence="11" id="KW-0645">Protease</keyword>
<feature type="region of interest" description="Disordered" evidence="30">
    <location>
        <begin position="479"/>
        <end position="536"/>
    </location>
</feature>
<keyword evidence="12" id="KW-0808">Transferase</keyword>
<dbReference type="InterPro" id="IPR043504">
    <property type="entry name" value="Peptidase_S1_PA_chymotrypsin"/>
</dbReference>
<keyword evidence="19" id="KW-0788">Thiol protease</keyword>
<dbReference type="InterPro" id="IPR001676">
    <property type="entry name" value="Picornavirus_capsid"/>
</dbReference>
<dbReference type="EMBL" id="MN873048">
    <property type="protein sequence ID" value="QOQ52508.1"/>
    <property type="molecule type" value="Genomic_RNA"/>
</dbReference>
<keyword evidence="26" id="KW-0472">Membrane</keyword>
<dbReference type="SUPFAM" id="SSF56672">
    <property type="entry name" value="DNA/RNA polymerases"/>
    <property type="match status" value="1"/>
</dbReference>
<evidence type="ECO:0000256" key="4">
    <source>
        <dbReference type="ARBA" id="ARBA00022448"/>
    </source>
</evidence>
<dbReference type="PROSITE" id="PS51218">
    <property type="entry name" value="SF3_HELICASE_2"/>
    <property type="match status" value="1"/>
</dbReference>
<evidence type="ECO:0000256" key="12">
    <source>
        <dbReference type="ARBA" id="ARBA00022679"/>
    </source>
</evidence>
<evidence type="ECO:0000256" key="18">
    <source>
        <dbReference type="ARBA" id="ARBA00022806"/>
    </source>
</evidence>
<evidence type="ECO:0000256" key="20">
    <source>
        <dbReference type="ARBA" id="ARBA00022840"/>
    </source>
</evidence>
<evidence type="ECO:0000256" key="25">
    <source>
        <dbReference type="ARBA" id="ARBA00023065"/>
    </source>
</evidence>
<evidence type="ECO:0000256" key="8">
    <source>
        <dbReference type="ARBA" id="ARBA00022553"/>
    </source>
</evidence>
<keyword evidence="23" id="KW-0693">Viral RNA replication</keyword>
<dbReference type="CDD" id="cd00205">
    <property type="entry name" value="rhv_like"/>
    <property type="match status" value="2"/>
</dbReference>
<keyword evidence="16" id="KW-0378">Hydrolase</keyword>
<keyword evidence="22" id="KW-1043">Host membrane</keyword>
<feature type="domain" description="SF3 helicase" evidence="32">
    <location>
        <begin position="1789"/>
        <end position="1957"/>
    </location>
</feature>